<evidence type="ECO:0000313" key="2">
    <source>
        <dbReference type="Proteomes" id="UP000008065"/>
    </source>
</evidence>
<dbReference type="VEuPathDB" id="FungiDB:NEUTE1DRAFT_34665"/>
<sequence>MAPMKQDNLFSSSSNYYGEDVVASPPHQMEAVDILASCYLVSNYPGAQLKGLHYCTTGVTGAEWYS</sequence>
<accession>F8MEY5</accession>
<gene>
    <name evidence="1" type="ORF">NEUTE1DRAFT_34665</name>
</gene>
<dbReference type="Proteomes" id="UP000008065">
    <property type="component" value="Unassembled WGS sequence"/>
</dbReference>
<dbReference type="GeneID" id="20827478"/>
<keyword evidence="2" id="KW-1185">Reference proteome</keyword>
<dbReference type="KEGG" id="nte:NEUTE1DRAFT34665"/>
<dbReference type="RefSeq" id="XP_009847067.1">
    <property type="nucleotide sequence ID" value="XM_009848765.1"/>
</dbReference>
<name>F8MEY5_NEUT8</name>
<evidence type="ECO:0000313" key="1">
    <source>
        <dbReference type="EMBL" id="EGO60037.1"/>
    </source>
</evidence>
<dbReference type="OrthoDB" id="5959761at2759"/>
<dbReference type="AlphaFoldDB" id="F8MEY5"/>
<dbReference type="EMBL" id="GL891302">
    <property type="protein sequence ID" value="EGO60037.1"/>
    <property type="molecule type" value="Genomic_DNA"/>
</dbReference>
<proteinExistence type="predicted"/>
<organism evidence="1 2">
    <name type="scientific">Neurospora tetrasperma (strain FGSC 2508 / ATCC MYA-4615 / P0657)</name>
    <dbReference type="NCBI Taxonomy" id="510951"/>
    <lineage>
        <taxon>Eukaryota</taxon>
        <taxon>Fungi</taxon>
        <taxon>Dikarya</taxon>
        <taxon>Ascomycota</taxon>
        <taxon>Pezizomycotina</taxon>
        <taxon>Sordariomycetes</taxon>
        <taxon>Sordariomycetidae</taxon>
        <taxon>Sordariales</taxon>
        <taxon>Sordariaceae</taxon>
        <taxon>Neurospora</taxon>
    </lineage>
</organism>
<protein>
    <submittedName>
        <fullName evidence="1">Uncharacterized protein</fullName>
    </submittedName>
</protein>
<dbReference type="HOGENOM" id="CLU_3032197_0_0_1"/>
<reference evidence="2" key="1">
    <citation type="journal article" date="2011" name="Genetics">
        <title>Massive changes in genome architecture accompany the transition to self-fertility in the filamentous fungus Neurospora tetrasperma.</title>
        <authorList>
            <person name="Ellison C.E."/>
            <person name="Stajich J.E."/>
            <person name="Jacobson D.J."/>
            <person name="Natvig D.O."/>
            <person name="Lapidus A."/>
            <person name="Foster B."/>
            <person name="Aerts A."/>
            <person name="Riley R."/>
            <person name="Lindquist E.A."/>
            <person name="Grigoriev I.V."/>
            <person name="Taylor J.W."/>
        </authorList>
    </citation>
    <scope>NUCLEOTIDE SEQUENCE [LARGE SCALE GENOMIC DNA]</scope>
    <source>
        <strain evidence="2">FGSC 2508 / P0657</strain>
    </source>
</reference>